<dbReference type="GO" id="GO:0004674">
    <property type="term" value="F:protein serine/threonine kinase activity"/>
    <property type="evidence" value="ECO:0007669"/>
    <property type="project" value="UniProtKB-KW"/>
</dbReference>
<keyword evidence="4 7" id="KW-0547">Nucleotide-binding</keyword>
<dbReference type="PROSITE" id="PS50011">
    <property type="entry name" value="PROTEIN_KINASE_DOM"/>
    <property type="match status" value="1"/>
</dbReference>
<dbReference type="PANTHER" id="PTHR43289">
    <property type="entry name" value="MITOGEN-ACTIVATED PROTEIN KINASE KINASE KINASE 20-RELATED"/>
    <property type="match status" value="1"/>
</dbReference>
<evidence type="ECO:0000256" key="7">
    <source>
        <dbReference type="PROSITE-ProRule" id="PRU10141"/>
    </source>
</evidence>
<dbReference type="InterPro" id="IPR011009">
    <property type="entry name" value="Kinase-like_dom_sf"/>
</dbReference>
<dbReference type="EC" id="2.7.11.1" evidence="1"/>
<dbReference type="RefSeq" id="WP_312987094.1">
    <property type="nucleotide sequence ID" value="NZ_BAAAUI010000056.1"/>
</dbReference>
<keyword evidence="9" id="KW-0812">Transmembrane</keyword>
<dbReference type="InterPro" id="IPR000719">
    <property type="entry name" value="Prot_kinase_dom"/>
</dbReference>
<dbReference type="GO" id="GO:0005524">
    <property type="term" value="F:ATP binding"/>
    <property type="evidence" value="ECO:0007669"/>
    <property type="project" value="UniProtKB-UniRule"/>
</dbReference>
<dbReference type="Proteomes" id="UP000533598">
    <property type="component" value="Unassembled WGS sequence"/>
</dbReference>
<organism evidence="11 12">
    <name type="scientific">Crossiella cryophila</name>
    <dbReference type="NCBI Taxonomy" id="43355"/>
    <lineage>
        <taxon>Bacteria</taxon>
        <taxon>Bacillati</taxon>
        <taxon>Actinomycetota</taxon>
        <taxon>Actinomycetes</taxon>
        <taxon>Pseudonocardiales</taxon>
        <taxon>Pseudonocardiaceae</taxon>
        <taxon>Crossiella</taxon>
    </lineage>
</organism>
<feature type="compositionally biased region" description="Pro residues" evidence="8">
    <location>
        <begin position="291"/>
        <end position="301"/>
    </location>
</feature>
<keyword evidence="9" id="KW-1133">Transmembrane helix</keyword>
<dbReference type="CDD" id="cd14014">
    <property type="entry name" value="STKc_PknB_like"/>
    <property type="match status" value="1"/>
</dbReference>
<evidence type="ECO:0000256" key="2">
    <source>
        <dbReference type="ARBA" id="ARBA00022527"/>
    </source>
</evidence>
<feature type="region of interest" description="Disordered" evidence="8">
    <location>
        <begin position="365"/>
        <end position="398"/>
    </location>
</feature>
<keyword evidence="3" id="KW-0808">Transferase</keyword>
<dbReference type="InterPro" id="IPR008271">
    <property type="entry name" value="Ser/Thr_kinase_AS"/>
</dbReference>
<feature type="domain" description="Protein kinase" evidence="10">
    <location>
        <begin position="6"/>
        <end position="270"/>
    </location>
</feature>
<dbReference type="AlphaFoldDB" id="A0A7W7C8A5"/>
<gene>
    <name evidence="11" type="ORF">HNR67_002478</name>
</gene>
<feature type="compositionally biased region" description="Polar residues" evidence="8">
    <location>
        <begin position="304"/>
        <end position="315"/>
    </location>
</feature>
<evidence type="ECO:0000256" key="5">
    <source>
        <dbReference type="ARBA" id="ARBA00022777"/>
    </source>
</evidence>
<evidence type="ECO:0000256" key="3">
    <source>
        <dbReference type="ARBA" id="ARBA00022679"/>
    </source>
</evidence>
<accession>A0A7W7C8A5</accession>
<keyword evidence="5 11" id="KW-0418">Kinase</keyword>
<evidence type="ECO:0000259" key="10">
    <source>
        <dbReference type="PROSITE" id="PS50011"/>
    </source>
</evidence>
<dbReference type="EMBL" id="JACHMH010000001">
    <property type="protein sequence ID" value="MBB4676360.1"/>
    <property type="molecule type" value="Genomic_DNA"/>
</dbReference>
<feature type="region of interest" description="Disordered" evidence="8">
    <location>
        <begin position="267"/>
        <end position="336"/>
    </location>
</feature>
<dbReference type="PANTHER" id="PTHR43289:SF6">
    <property type="entry name" value="SERINE_THREONINE-PROTEIN KINASE NEKL-3"/>
    <property type="match status" value="1"/>
</dbReference>
<keyword evidence="9" id="KW-0472">Membrane</keyword>
<name>A0A7W7C8A5_9PSEU</name>
<evidence type="ECO:0000256" key="6">
    <source>
        <dbReference type="ARBA" id="ARBA00022840"/>
    </source>
</evidence>
<comment type="caution">
    <text evidence="11">The sequence shown here is derived from an EMBL/GenBank/DDBJ whole genome shotgun (WGS) entry which is preliminary data.</text>
</comment>
<dbReference type="PROSITE" id="PS00107">
    <property type="entry name" value="PROTEIN_KINASE_ATP"/>
    <property type="match status" value="1"/>
</dbReference>
<evidence type="ECO:0000256" key="1">
    <source>
        <dbReference type="ARBA" id="ARBA00012513"/>
    </source>
</evidence>
<dbReference type="Pfam" id="PF00069">
    <property type="entry name" value="Pkinase"/>
    <property type="match status" value="1"/>
</dbReference>
<evidence type="ECO:0000256" key="4">
    <source>
        <dbReference type="ARBA" id="ARBA00022741"/>
    </source>
</evidence>
<keyword evidence="12" id="KW-1185">Reference proteome</keyword>
<feature type="transmembrane region" description="Helical" evidence="9">
    <location>
        <begin position="339"/>
        <end position="360"/>
    </location>
</feature>
<dbReference type="Gene3D" id="3.30.200.20">
    <property type="entry name" value="Phosphorylase Kinase, domain 1"/>
    <property type="match status" value="1"/>
</dbReference>
<dbReference type="Gene3D" id="1.10.510.10">
    <property type="entry name" value="Transferase(Phosphotransferase) domain 1"/>
    <property type="match status" value="1"/>
</dbReference>
<evidence type="ECO:0000313" key="11">
    <source>
        <dbReference type="EMBL" id="MBB4676360.1"/>
    </source>
</evidence>
<dbReference type="SUPFAM" id="SSF56112">
    <property type="entry name" value="Protein kinase-like (PK-like)"/>
    <property type="match status" value="1"/>
</dbReference>
<dbReference type="SMART" id="SM00220">
    <property type="entry name" value="S_TKc"/>
    <property type="match status" value="1"/>
</dbReference>
<feature type="binding site" evidence="7">
    <location>
        <position position="35"/>
    </location>
    <ligand>
        <name>ATP</name>
        <dbReference type="ChEBI" id="CHEBI:30616"/>
    </ligand>
</feature>
<reference evidence="11 12" key="1">
    <citation type="submission" date="2020-08" db="EMBL/GenBank/DDBJ databases">
        <title>Sequencing the genomes of 1000 actinobacteria strains.</title>
        <authorList>
            <person name="Klenk H.-P."/>
        </authorList>
    </citation>
    <scope>NUCLEOTIDE SEQUENCE [LARGE SCALE GENOMIC DNA]</scope>
    <source>
        <strain evidence="11 12">DSM 44230</strain>
    </source>
</reference>
<protein>
    <recommendedName>
        <fullName evidence="1">non-specific serine/threonine protein kinase</fullName>
        <ecNumber evidence="1">2.7.11.1</ecNumber>
    </recommendedName>
</protein>
<evidence type="ECO:0000256" key="8">
    <source>
        <dbReference type="SAM" id="MobiDB-lite"/>
    </source>
</evidence>
<keyword evidence="6 7" id="KW-0067">ATP-binding</keyword>
<sequence length="498" mass="52589">MIAGNYRLVEHIGSGGMGAVWQAYDERLQRPVAIKQLLLQPGQSEDQTLDARRRAMREARIAARLSHPNAITIFDVVQHNGDPCLVMEFLRSRSLADLLDERGTLPIREVAAIGGQVAGALAAAHQAGIVHRDIKPANILVSESGLAKITDFGISRAAGDVTVTQTGMMAGTPAYLSPEIAKGHDPAPPSDVFSLGATLYTAIEGKPPFGNNPNPLALLHLVAAGKVEPPRQAGPMTAVLMSLLREEPADRPSMSQAAATLSSLANDPNLANAQPTPLRPAPSTRVLGGNTPPPPYRPPTQPQLNRPTPNPTMSTPRPRPAAYVRDPASPPRKKSRRGLVIAIAAAIALLAGVGGAYYGLRGTPQNSAGGQTSNSSTPPPPTSVADKPTPPDDSAPIGFREAGQFVVDYYGAAGRAADRGQAFDMLTDNAKGLIGGESGFTQYWSQYKLVYSQKATGKKTSDNAVDVTLTVVYPNRSEQRTIRVIRSGGGLKIDSDAR</sequence>
<evidence type="ECO:0000256" key="9">
    <source>
        <dbReference type="SAM" id="Phobius"/>
    </source>
</evidence>
<dbReference type="InterPro" id="IPR017441">
    <property type="entry name" value="Protein_kinase_ATP_BS"/>
</dbReference>
<keyword evidence="2 11" id="KW-0723">Serine/threonine-protein kinase</keyword>
<proteinExistence type="predicted"/>
<dbReference type="PROSITE" id="PS00108">
    <property type="entry name" value="PROTEIN_KINASE_ST"/>
    <property type="match status" value="1"/>
</dbReference>
<evidence type="ECO:0000313" key="12">
    <source>
        <dbReference type="Proteomes" id="UP000533598"/>
    </source>
</evidence>